<dbReference type="Proteomes" id="UP001595604">
    <property type="component" value="Unassembled WGS sequence"/>
</dbReference>
<dbReference type="Pfam" id="PF13561">
    <property type="entry name" value="adh_short_C2"/>
    <property type="match status" value="1"/>
</dbReference>
<comment type="similarity">
    <text evidence="1">Belongs to the short-chain dehydrogenases/reductases (SDR) family.</text>
</comment>
<keyword evidence="2" id="KW-0560">Oxidoreductase</keyword>
<dbReference type="EMBL" id="JBHRTQ010000001">
    <property type="protein sequence ID" value="MFC3172690.1"/>
    <property type="molecule type" value="Genomic_DNA"/>
</dbReference>
<dbReference type="SUPFAM" id="SSF51735">
    <property type="entry name" value="NAD(P)-binding Rossmann-fold domains"/>
    <property type="match status" value="1"/>
</dbReference>
<dbReference type="EC" id="1.1.1.-" evidence="2"/>
<evidence type="ECO:0000256" key="1">
    <source>
        <dbReference type="ARBA" id="ARBA00006484"/>
    </source>
</evidence>
<comment type="caution">
    <text evidence="2">The sequence shown here is derived from an EMBL/GenBank/DDBJ whole genome shotgun (WGS) entry which is preliminary data.</text>
</comment>
<dbReference type="RefSeq" id="WP_379508087.1">
    <property type="nucleotide sequence ID" value="NZ_JBHRTQ010000001.1"/>
</dbReference>
<dbReference type="PRINTS" id="PR00081">
    <property type="entry name" value="GDHRDH"/>
</dbReference>
<proteinExistence type="inferred from homology"/>
<protein>
    <submittedName>
        <fullName evidence="2">SDR family NAD(P)-dependent oxidoreductase</fullName>
        <ecNumber evidence="2">1.1.1.-</ecNumber>
    </submittedName>
</protein>
<dbReference type="CDD" id="cd05233">
    <property type="entry name" value="SDR_c"/>
    <property type="match status" value="1"/>
</dbReference>
<dbReference type="InterPro" id="IPR050259">
    <property type="entry name" value="SDR"/>
</dbReference>
<gene>
    <name evidence="2" type="ORF">ACFOD9_00345</name>
</gene>
<reference evidence="3" key="1">
    <citation type="journal article" date="2019" name="Int. J. Syst. Evol. Microbiol.">
        <title>The Global Catalogue of Microorganisms (GCM) 10K type strain sequencing project: providing services to taxonomists for standard genome sequencing and annotation.</title>
        <authorList>
            <consortium name="The Broad Institute Genomics Platform"/>
            <consortium name="The Broad Institute Genome Sequencing Center for Infectious Disease"/>
            <person name="Wu L."/>
            <person name="Ma J."/>
        </authorList>
    </citation>
    <scope>NUCLEOTIDE SEQUENCE [LARGE SCALE GENOMIC DNA]</scope>
    <source>
        <strain evidence="3">KCTC 42984</strain>
    </source>
</reference>
<name>A0ABV7IM84_9SPHN</name>
<evidence type="ECO:0000313" key="3">
    <source>
        <dbReference type="Proteomes" id="UP001595604"/>
    </source>
</evidence>
<sequence length="270" mass="28388">MPITLTYPEGCALVTGGTGNVGQGVVRRLAQAGVPTVFTYRSKGDFAARLEADLRAEGHQVWARQMDMGDDASILATIAFAQEVGGQLRALHVPAGAPVPFNPIADFTPEQVADFVAGDALAFFRVVHHVVPVMRRGGGGRIVLCTTMANRRVIDLDGISPFSKGAVDALIRQIAAEEAQYQITCNGVAIGVVTPAPAETVAANLPPDPGLGARDEAGMFSSVFNRVWKMARLGRIATPDEAGDLFAFLASDQARYLTGQIVAIDGGSTL</sequence>
<dbReference type="GO" id="GO:0016491">
    <property type="term" value="F:oxidoreductase activity"/>
    <property type="evidence" value="ECO:0007669"/>
    <property type="project" value="UniProtKB-KW"/>
</dbReference>
<organism evidence="2 3">
    <name type="scientific">Novosphingobium bradum</name>
    <dbReference type="NCBI Taxonomy" id="1737444"/>
    <lineage>
        <taxon>Bacteria</taxon>
        <taxon>Pseudomonadati</taxon>
        <taxon>Pseudomonadota</taxon>
        <taxon>Alphaproteobacteria</taxon>
        <taxon>Sphingomonadales</taxon>
        <taxon>Sphingomonadaceae</taxon>
        <taxon>Novosphingobium</taxon>
    </lineage>
</organism>
<dbReference type="InterPro" id="IPR002347">
    <property type="entry name" value="SDR_fam"/>
</dbReference>
<dbReference type="InterPro" id="IPR036291">
    <property type="entry name" value="NAD(P)-bd_dom_sf"/>
</dbReference>
<dbReference type="PANTHER" id="PTHR42879">
    <property type="entry name" value="3-OXOACYL-(ACYL-CARRIER-PROTEIN) REDUCTASE"/>
    <property type="match status" value="1"/>
</dbReference>
<evidence type="ECO:0000313" key="2">
    <source>
        <dbReference type="EMBL" id="MFC3172690.1"/>
    </source>
</evidence>
<accession>A0ABV7IM84</accession>
<dbReference type="Gene3D" id="3.40.50.720">
    <property type="entry name" value="NAD(P)-binding Rossmann-like Domain"/>
    <property type="match status" value="1"/>
</dbReference>
<keyword evidence="3" id="KW-1185">Reference proteome</keyword>